<protein>
    <submittedName>
        <fullName evidence="1">Integrase, catalytic region</fullName>
    </submittedName>
</protein>
<sequence>MMFAEELVDPPFAVPNSLFPLVVRTFHLFREGCDFTQLRNAVNRSLSTE</sequence>
<proteinExistence type="predicted"/>
<name>A0AA40JGI4_BURPE</name>
<dbReference type="EMBL" id="JQIM01000008">
    <property type="protein sequence ID" value="KGX15819.1"/>
    <property type="molecule type" value="Genomic_DNA"/>
</dbReference>
<accession>A0AA40JGI4</accession>
<reference evidence="1 2" key="1">
    <citation type="submission" date="2014-08" db="EMBL/GenBank/DDBJ databases">
        <authorList>
            <person name="Bunnell A."/>
            <person name="Chain P.S."/>
            <person name="Chertkov O."/>
            <person name="Currie B.J."/>
            <person name="Daligault H.E."/>
            <person name="Davenport K.W."/>
            <person name="Davis C."/>
            <person name="Gleasner C.D."/>
            <person name="Johnson S.L."/>
            <person name="Kaestli M."/>
            <person name="Koren S."/>
            <person name="Kunde Y.A."/>
            <person name="Mayo M."/>
            <person name="McMurry K.K."/>
            <person name="Price E.P."/>
            <person name="Reitenga K.G."/>
            <person name="Robison R."/>
            <person name="Rosovitz M.J."/>
            <person name="Sarovich D.S."/>
            <person name="Teshima H."/>
        </authorList>
    </citation>
    <scope>NUCLEOTIDE SEQUENCE [LARGE SCALE GENOMIC DNA]</scope>
    <source>
        <strain evidence="1 2">MSHR44</strain>
    </source>
</reference>
<dbReference type="AlphaFoldDB" id="A0AA40JGI4"/>
<dbReference type="Proteomes" id="UP000030475">
    <property type="component" value="Unassembled WGS sequence"/>
</dbReference>
<evidence type="ECO:0000313" key="2">
    <source>
        <dbReference type="Proteomes" id="UP000030475"/>
    </source>
</evidence>
<organism evidence="1 2">
    <name type="scientific">Burkholderia pseudomallei</name>
    <name type="common">Pseudomonas pseudomallei</name>
    <dbReference type="NCBI Taxonomy" id="28450"/>
    <lineage>
        <taxon>Bacteria</taxon>
        <taxon>Pseudomonadati</taxon>
        <taxon>Pseudomonadota</taxon>
        <taxon>Betaproteobacteria</taxon>
        <taxon>Burkholderiales</taxon>
        <taxon>Burkholderiaceae</taxon>
        <taxon>Burkholderia</taxon>
        <taxon>pseudomallei group</taxon>
    </lineage>
</organism>
<gene>
    <name evidence="1" type="ORF">Y036_5459</name>
</gene>
<evidence type="ECO:0000313" key="1">
    <source>
        <dbReference type="EMBL" id="KGX15819.1"/>
    </source>
</evidence>
<comment type="caution">
    <text evidence="1">The sequence shown here is derived from an EMBL/GenBank/DDBJ whole genome shotgun (WGS) entry which is preliminary data.</text>
</comment>